<protein>
    <recommendedName>
        <fullName evidence="4">Lipoprotein</fullName>
    </recommendedName>
</protein>
<organism evidence="2 3">
    <name type="scientific">Helicobacter fennelliae</name>
    <dbReference type="NCBI Taxonomy" id="215"/>
    <lineage>
        <taxon>Bacteria</taxon>
        <taxon>Pseudomonadati</taxon>
        <taxon>Campylobacterota</taxon>
        <taxon>Epsilonproteobacteria</taxon>
        <taxon>Campylobacterales</taxon>
        <taxon>Helicobacteraceae</taxon>
        <taxon>Helicobacter</taxon>
    </lineage>
</organism>
<dbReference type="AlphaFoldDB" id="A0A2X3BB25"/>
<accession>A0A2X3BB25</accession>
<gene>
    <name evidence="2" type="ORF">NCTC13102_00531</name>
</gene>
<name>A0A2X3BB25_9HELI</name>
<evidence type="ECO:0000313" key="3">
    <source>
        <dbReference type="Proteomes" id="UP000250166"/>
    </source>
</evidence>
<evidence type="ECO:0000256" key="1">
    <source>
        <dbReference type="SAM" id="SignalP"/>
    </source>
</evidence>
<reference evidence="2 3" key="1">
    <citation type="submission" date="2018-06" db="EMBL/GenBank/DDBJ databases">
        <authorList>
            <consortium name="Pathogen Informatics"/>
            <person name="Doyle S."/>
        </authorList>
    </citation>
    <scope>NUCLEOTIDE SEQUENCE [LARGE SCALE GENOMIC DNA]</scope>
    <source>
        <strain evidence="2 3">NCTC13102</strain>
    </source>
</reference>
<dbReference type="RefSeq" id="WP_112058367.1">
    <property type="nucleotide sequence ID" value="NZ_UAWL01000006.1"/>
</dbReference>
<evidence type="ECO:0000313" key="2">
    <source>
        <dbReference type="EMBL" id="SQB98081.1"/>
    </source>
</evidence>
<dbReference type="EMBL" id="UAWL01000006">
    <property type="protein sequence ID" value="SQB98081.1"/>
    <property type="molecule type" value="Genomic_DNA"/>
</dbReference>
<proteinExistence type="predicted"/>
<dbReference type="Proteomes" id="UP000250166">
    <property type="component" value="Unassembled WGS sequence"/>
</dbReference>
<sequence>MKTICSKFIICSIALCFIACAPKLPTQNHKVEQIQTPHIIQSQNIAPNIAQSIDSQPQLDSQKQTSIDSTQALANFANPQSFVIESGYIFTQEESEAQFRATLQKYYTQTSNPQIAQSLLAIEEIIQAQSNLCAESNIPSHCLNALYNGGLNALTFMQYEGAYVQSKISPILLANTDNTMQISYGNGLVWLGYSLSANTQPARAADSATSTAIIDSMNFMASFDGISFFRISQQLFQSLIYHRGQFLGVLAMGDFYSSKDGLTWTKQTPLGFSFANPQHISIKNIASHLLALINHKDLYIFDNGTWQKSQIKLQSLDNIVFYRNQYLILGRLSDQDEEQWYISSYLKDFKPLDLKNLALDSATKLWIYDDMLYLLKDRRLAIINTLQNPQNHISAIKLPAVQGESSSEKISKSEIDTTNKEAKFYLVGADNGLFLGYAKTPSKPYIQALYISDNGRDWQALSAEITNPINGTTLHLSHIDSFVYEGGRIYLYTSESHLISFGDGFYHLRLFGSSPFAKLYQEPSTDSAISTKIPLNSSYEIKVLRKVGRFYEVLYQNLANQNNQTIISETSLNTPQKGYILDTQGLPLR</sequence>
<evidence type="ECO:0008006" key="4">
    <source>
        <dbReference type="Google" id="ProtNLM"/>
    </source>
</evidence>
<feature type="signal peptide" evidence="1">
    <location>
        <begin position="1"/>
        <end position="21"/>
    </location>
</feature>
<keyword evidence="1" id="KW-0732">Signal</keyword>
<feature type="chain" id="PRO_5016100705" description="Lipoprotein" evidence="1">
    <location>
        <begin position="22"/>
        <end position="589"/>
    </location>
</feature>
<dbReference type="SUPFAM" id="SSF110296">
    <property type="entry name" value="Oligoxyloglucan reducing end-specific cellobiohydrolase"/>
    <property type="match status" value="1"/>
</dbReference>